<dbReference type="PRINTS" id="PR00463">
    <property type="entry name" value="EP450I"/>
</dbReference>
<dbReference type="PROSITE" id="PS00086">
    <property type="entry name" value="CYTOCHROME_P450"/>
    <property type="match status" value="1"/>
</dbReference>
<keyword evidence="6" id="KW-0812">Transmembrane</keyword>
<dbReference type="GO" id="GO:0044550">
    <property type="term" value="P:secondary metabolite biosynthetic process"/>
    <property type="evidence" value="ECO:0007669"/>
    <property type="project" value="UniProtKB-ARBA"/>
</dbReference>
<evidence type="ECO:0000256" key="2">
    <source>
        <dbReference type="ARBA" id="ARBA00004167"/>
    </source>
</evidence>
<keyword evidence="11 15" id="KW-0503">Monooxygenase</keyword>
<dbReference type="SUPFAM" id="SSF48264">
    <property type="entry name" value="Cytochrome P450"/>
    <property type="match status" value="1"/>
</dbReference>
<organism evidence="16 17">
    <name type="scientific">Thalictrum thalictroides</name>
    <name type="common">Rue-anemone</name>
    <name type="synonym">Anemone thalictroides</name>
    <dbReference type="NCBI Taxonomy" id="46969"/>
    <lineage>
        <taxon>Eukaryota</taxon>
        <taxon>Viridiplantae</taxon>
        <taxon>Streptophyta</taxon>
        <taxon>Embryophyta</taxon>
        <taxon>Tracheophyta</taxon>
        <taxon>Spermatophyta</taxon>
        <taxon>Magnoliopsida</taxon>
        <taxon>Ranunculales</taxon>
        <taxon>Ranunculaceae</taxon>
        <taxon>Thalictroideae</taxon>
        <taxon>Thalictrum</taxon>
    </lineage>
</organism>
<evidence type="ECO:0000256" key="1">
    <source>
        <dbReference type="ARBA" id="ARBA00001971"/>
    </source>
</evidence>
<dbReference type="CDD" id="cd11043">
    <property type="entry name" value="CYP90-like"/>
    <property type="match status" value="1"/>
</dbReference>
<name>A0A7J6WMF5_THATH</name>
<comment type="pathway">
    <text evidence="13">Plant hormone biosynthesis; gibberellin biosynthesis.</text>
</comment>
<evidence type="ECO:0000256" key="3">
    <source>
        <dbReference type="ARBA" id="ARBA00004972"/>
    </source>
</evidence>
<keyword evidence="12" id="KW-0472">Membrane</keyword>
<evidence type="ECO:0000256" key="5">
    <source>
        <dbReference type="ARBA" id="ARBA00022617"/>
    </source>
</evidence>
<evidence type="ECO:0000256" key="9">
    <source>
        <dbReference type="ARBA" id="ARBA00023002"/>
    </source>
</evidence>
<comment type="cofactor">
    <cofactor evidence="1 14">
        <name>heme</name>
        <dbReference type="ChEBI" id="CHEBI:30413"/>
    </cofactor>
</comment>
<evidence type="ECO:0000256" key="15">
    <source>
        <dbReference type="RuleBase" id="RU000461"/>
    </source>
</evidence>
<gene>
    <name evidence="16" type="ORF">FRX31_011870</name>
</gene>
<evidence type="ECO:0000256" key="13">
    <source>
        <dbReference type="ARBA" id="ARBA00037909"/>
    </source>
</evidence>
<evidence type="ECO:0000313" key="17">
    <source>
        <dbReference type="Proteomes" id="UP000554482"/>
    </source>
</evidence>
<dbReference type="InterPro" id="IPR001128">
    <property type="entry name" value="Cyt_P450"/>
</dbReference>
<keyword evidence="10 14" id="KW-0408">Iron</keyword>
<dbReference type="AlphaFoldDB" id="A0A7J6WMF5"/>
<dbReference type="GO" id="GO:0016125">
    <property type="term" value="P:sterol metabolic process"/>
    <property type="evidence" value="ECO:0007669"/>
    <property type="project" value="TreeGrafter"/>
</dbReference>
<comment type="pathway">
    <text evidence="3">Hormone biosynthesis.</text>
</comment>
<comment type="caution">
    <text evidence="16">The sequence shown here is derived from an EMBL/GenBank/DDBJ whole genome shotgun (WGS) entry which is preliminary data.</text>
</comment>
<evidence type="ECO:0000256" key="8">
    <source>
        <dbReference type="ARBA" id="ARBA00022989"/>
    </source>
</evidence>
<dbReference type="GO" id="GO:0051777">
    <property type="term" value="F:ent-kaurenoic acid monooxygenase activity"/>
    <property type="evidence" value="ECO:0007669"/>
    <property type="project" value="UniProtKB-ARBA"/>
</dbReference>
<dbReference type="FunFam" id="1.10.630.10:FF:000052">
    <property type="entry name" value="Ent-kaurenoic acid oxidase"/>
    <property type="match status" value="1"/>
</dbReference>
<feature type="binding site" description="axial binding residue" evidence="14">
    <location>
        <position position="432"/>
    </location>
    <ligand>
        <name>heme</name>
        <dbReference type="ChEBI" id="CHEBI:30413"/>
    </ligand>
    <ligandPart>
        <name>Fe</name>
        <dbReference type="ChEBI" id="CHEBI:18248"/>
    </ligandPart>
</feature>
<dbReference type="GO" id="GO:0016020">
    <property type="term" value="C:membrane"/>
    <property type="evidence" value="ECO:0007669"/>
    <property type="project" value="UniProtKB-SubCell"/>
</dbReference>
<evidence type="ECO:0000256" key="6">
    <source>
        <dbReference type="ARBA" id="ARBA00022692"/>
    </source>
</evidence>
<dbReference type="GO" id="GO:0005783">
    <property type="term" value="C:endoplasmic reticulum"/>
    <property type="evidence" value="ECO:0007669"/>
    <property type="project" value="TreeGrafter"/>
</dbReference>
<keyword evidence="9 15" id="KW-0560">Oxidoreductase</keyword>
<dbReference type="Pfam" id="PF00067">
    <property type="entry name" value="p450"/>
    <property type="match status" value="1"/>
</dbReference>
<sequence length="488" mass="56423">MKLSRPPGDMGWSLIGNVLYFLKAFKSKDPDSIPSSTVMLRGDMGWPFIGNMWSFLRAFKSKDPESFINSYVRRYGRIGIYKSFMFGNPSVLITVPELCKLVYTDNDRFKPGWPKSTAELIGKKSFVCVPRDEHKRLRKLTAGPINGQEALSTYLEYIEDAVVSTLEKTPNMGELEFLTLIRKLTFKIIMYIFVSDEGDPVMDALEKEYKTLDYGIRSMAINLPGFAYYKALKARKRLCKILQSVLTKRRGIHEKYGPPAKKDMMDNLMIVEDENGEKLDDEQIIDILLMYLMAGHESSAHLTMWIVVLLQEHPDMFQKAKVEQEEIVKNRSPMKKGLTLEEIRQMDYLSKVVDETLRYINISLMAFREATEDVILNGYLIPKGWKVQIWMRNVHLDPLVYADPKKFDPSRWDEYTPKAGAFIPFGLGSRLCPGKNLAKLEIFVFLHHFLLNYRLERLNPKCPIIYLPHTRPTDNCLARIKKISPLVY</sequence>
<dbReference type="InterPro" id="IPR002401">
    <property type="entry name" value="Cyt_P450_E_grp-I"/>
</dbReference>
<dbReference type="PANTHER" id="PTHR24286:SF356">
    <property type="entry name" value="ENT-KAURENOIC ACID OXIDASE 2"/>
    <property type="match status" value="1"/>
</dbReference>
<evidence type="ECO:0000256" key="4">
    <source>
        <dbReference type="ARBA" id="ARBA00010617"/>
    </source>
</evidence>
<evidence type="ECO:0000256" key="7">
    <source>
        <dbReference type="ARBA" id="ARBA00022723"/>
    </source>
</evidence>
<comment type="similarity">
    <text evidence="4 15">Belongs to the cytochrome P450 family.</text>
</comment>
<evidence type="ECO:0000256" key="14">
    <source>
        <dbReference type="PIRSR" id="PIRSR602401-1"/>
    </source>
</evidence>
<accession>A0A7J6WMF5</accession>
<evidence type="ECO:0000256" key="12">
    <source>
        <dbReference type="ARBA" id="ARBA00023136"/>
    </source>
</evidence>
<dbReference type="GO" id="GO:0010268">
    <property type="term" value="P:brassinosteroid homeostasis"/>
    <property type="evidence" value="ECO:0007669"/>
    <property type="project" value="TreeGrafter"/>
</dbReference>
<protein>
    <submittedName>
        <fullName evidence="16">Cytochrome p450</fullName>
    </submittedName>
</protein>
<dbReference type="PANTHER" id="PTHR24286">
    <property type="entry name" value="CYTOCHROME P450 26"/>
    <property type="match status" value="1"/>
</dbReference>
<evidence type="ECO:0000256" key="11">
    <source>
        <dbReference type="ARBA" id="ARBA00023033"/>
    </source>
</evidence>
<dbReference type="Gene3D" id="1.10.630.10">
    <property type="entry name" value="Cytochrome P450"/>
    <property type="match status" value="1"/>
</dbReference>
<keyword evidence="5 14" id="KW-0349">Heme</keyword>
<keyword evidence="17" id="KW-1185">Reference proteome</keyword>
<dbReference type="GO" id="GO:0016132">
    <property type="term" value="P:brassinosteroid biosynthetic process"/>
    <property type="evidence" value="ECO:0007669"/>
    <property type="project" value="TreeGrafter"/>
</dbReference>
<proteinExistence type="inferred from homology"/>
<keyword evidence="8" id="KW-1133">Transmembrane helix</keyword>
<dbReference type="PRINTS" id="PR00385">
    <property type="entry name" value="P450"/>
</dbReference>
<reference evidence="16 17" key="1">
    <citation type="submission" date="2020-06" db="EMBL/GenBank/DDBJ databases">
        <title>Transcriptomic and genomic resources for Thalictrum thalictroides and T. hernandezii: Facilitating candidate gene discovery in an emerging model plant lineage.</title>
        <authorList>
            <person name="Arias T."/>
            <person name="Riano-Pachon D.M."/>
            <person name="Di Stilio V.S."/>
        </authorList>
    </citation>
    <scope>NUCLEOTIDE SEQUENCE [LARGE SCALE GENOMIC DNA]</scope>
    <source>
        <strain evidence="17">cv. WT478/WT964</strain>
        <tissue evidence="16">Leaves</tissue>
    </source>
</reference>
<dbReference type="Proteomes" id="UP000554482">
    <property type="component" value="Unassembled WGS sequence"/>
</dbReference>
<comment type="subcellular location">
    <subcellularLocation>
        <location evidence="2">Membrane</location>
        <topology evidence="2">Single-pass membrane protein</topology>
    </subcellularLocation>
</comment>
<dbReference type="InterPro" id="IPR036396">
    <property type="entry name" value="Cyt_P450_sf"/>
</dbReference>
<evidence type="ECO:0000256" key="10">
    <source>
        <dbReference type="ARBA" id="ARBA00023004"/>
    </source>
</evidence>
<dbReference type="GO" id="GO:0005506">
    <property type="term" value="F:iron ion binding"/>
    <property type="evidence" value="ECO:0007669"/>
    <property type="project" value="InterPro"/>
</dbReference>
<dbReference type="GO" id="GO:0020037">
    <property type="term" value="F:heme binding"/>
    <property type="evidence" value="ECO:0007669"/>
    <property type="project" value="InterPro"/>
</dbReference>
<evidence type="ECO:0000313" key="16">
    <source>
        <dbReference type="EMBL" id="KAF5198546.1"/>
    </source>
</evidence>
<dbReference type="InterPro" id="IPR017972">
    <property type="entry name" value="Cyt_P450_CS"/>
</dbReference>
<keyword evidence="7 14" id="KW-0479">Metal-binding</keyword>
<dbReference type="OrthoDB" id="1470350at2759"/>
<dbReference type="EMBL" id="JABWDY010013135">
    <property type="protein sequence ID" value="KAF5198546.1"/>
    <property type="molecule type" value="Genomic_DNA"/>
</dbReference>
<dbReference type="GO" id="GO:0009686">
    <property type="term" value="P:gibberellin biosynthetic process"/>
    <property type="evidence" value="ECO:0007669"/>
    <property type="project" value="UniProtKB-ARBA"/>
</dbReference>